<gene>
    <name evidence="1" type="primary">GLEAN_10556</name>
    <name evidence="1" type="ORF">TcasGA2_TC010556</name>
</gene>
<reference evidence="1 2" key="2">
    <citation type="journal article" date="2010" name="Nucleic Acids Res.">
        <title>BeetleBase in 2010: revisions to provide comprehensive genomic information for Tribolium castaneum.</title>
        <authorList>
            <person name="Kim H.S."/>
            <person name="Murphy T."/>
            <person name="Xia J."/>
            <person name="Caragea D."/>
            <person name="Park Y."/>
            <person name="Beeman R.W."/>
            <person name="Lorenzen M.D."/>
            <person name="Butcher S."/>
            <person name="Manak J.R."/>
            <person name="Brown S.J."/>
        </authorList>
    </citation>
    <scope>GENOME REANNOTATION</scope>
    <source>
        <strain evidence="1 2">Georgia GA2</strain>
    </source>
</reference>
<dbReference type="AlphaFoldDB" id="D6WE65"/>
<evidence type="ECO:0000313" key="1">
    <source>
        <dbReference type="EMBL" id="EFA01229.1"/>
    </source>
</evidence>
<dbReference type="HOGENOM" id="CLU_204816_0_0_1"/>
<reference evidence="1 2" key="1">
    <citation type="journal article" date="2008" name="Nature">
        <title>The genome of the model beetle and pest Tribolium castaneum.</title>
        <authorList>
            <consortium name="Tribolium Genome Sequencing Consortium"/>
            <person name="Richards S."/>
            <person name="Gibbs R.A."/>
            <person name="Weinstock G.M."/>
            <person name="Brown S.J."/>
            <person name="Denell R."/>
            <person name="Beeman R.W."/>
            <person name="Gibbs R."/>
            <person name="Beeman R.W."/>
            <person name="Brown S.J."/>
            <person name="Bucher G."/>
            <person name="Friedrich M."/>
            <person name="Grimmelikhuijzen C.J."/>
            <person name="Klingler M."/>
            <person name="Lorenzen M."/>
            <person name="Richards S."/>
            <person name="Roth S."/>
            <person name="Schroder R."/>
            <person name="Tautz D."/>
            <person name="Zdobnov E.M."/>
            <person name="Muzny D."/>
            <person name="Gibbs R.A."/>
            <person name="Weinstock G.M."/>
            <person name="Attaway T."/>
            <person name="Bell S."/>
            <person name="Buhay C.J."/>
            <person name="Chandrabose M.N."/>
            <person name="Chavez D."/>
            <person name="Clerk-Blankenburg K.P."/>
            <person name="Cree A."/>
            <person name="Dao M."/>
            <person name="Davis C."/>
            <person name="Chacko J."/>
            <person name="Dinh H."/>
            <person name="Dugan-Rocha S."/>
            <person name="Fowler G."/>
            <person name="Garner T.T."/>
            <person name="Garnes J."/>
            <person name="Gnirke A."/>
            <person name="Hawes A."/>
            <person name="Hernandez J."/>
            <person name="Hines S."/>
            <person name="Holder M."/>
            <person name="Hume J."/>
            <person name="Jhangiani S.N."/>
            <person name="Joshi V."/>
            <person name="Khan Z.M."/>
            <person name="Jackson L."/>
            <person name="Kovar C."/>
            <person name="Kowis A."/>
            <person name="Lee S."/>
            <person name="Lewis L.R."/>
            <person name="Margolis J."/>
            <person name="Morgan M."/>
            <person name="Nazareth L.V."/>
            <person name="Nguyen N."/>
            <person name="Okwuonu G."/>
            <person name="Parker D."/>
            <person name="Richards S."/>
            <person name="Ruiz S.J."/>
            <person name="Santibanez J."/>
            <person name="Savard J."/>
            <person name="Scherer S.E."/>
            <person name="Schneider B."/>
            <person name="Sodergren E."/>
            <person name="Tautz D."/>
            <person name="Vattahil S."/>
            <person name="Villasana D."/>
            <person name="White C.S."/>
            <person name="Wright R."/>
            <person name="Park Y."/>
            <person name="Beeman R.W."/>
            <person name="Lord J."/>
            <person name="Oppert B."/>
            <person name="Lorenzen M."/>
            <person name="Brown S."/>
            <person name="Wang L."/>
            <person name="Savard J."/>
            <person name="Tautz D."/>
            <person name="Richards S."/>
            <person name="Weinstock G."/>
            <person name="Gibbs R.A."/>
            <person name="Liu Y."/>
            <person name="Worley K."/>
            <person name="Weinstock G."/>
            <person name="Elsik C.G."/>
            <person name="Reese J.T."/>
            <person name="Elhaik E."/>
            <person name="Landan G."/>
            <person name="Graur D."/>
            <person name="Arensburger P."/>
            <person name="Atkinson P."/>
            <person name="Beeman R.W."/>
            <person name="Beidler J."/>
            <person name="Brown S.J."/>
            <person name="Demuth J.P."/>
            <person name="Drury D.W."/>
            <person name="Du Y.Z."/>
            <person name="Fujiwara H."/>
            <person name="Lorenzen M."/>
            <person name="Maselli V."/>
            <person name="Osanai M."/>
            <person name="Park Y."/>
            <person name="Robertson H.M."/>
            <person name="Tu Z."/>
            <person name="Wang J.J."/>
            <person name="Wang S."/>
            <person name="Richards S."/>
            <person name="Song H."/>
            <person name="Zhang L."/>
            <person name="Sodergren E."/>
            <person name="Werner D."/>
            <person name="Stanke M."/>
            <person name="Morgenstern B."/>
            <person name="Solovyev V."/>
            <person name="Kosarev P."/>
            <person name="Brown G."/>
            <person name="Chen H.C."/>
            <person name="Ermolaeva O."/>
            <person name="Hlavina W."/>
            <person name="Kapustin Y."/>
            <person name="Kiryutin B."/>
            <person name="Kitts P."/>
            <person name="Maglott D."/>
            <person name="Pruitt K."/>
            <person name="Sapojnikov V."/>
            <person name="Souvorov A."/>
            <person name="Mackey A.J."/>
            <person name="Waterhouse R.M."/>
            <person name="Wyder S."/>
            <person name="Zdobnov E.M."/>
            <person name="Zdobnov E.M."/>
            <person name="Wyder S."/>
            <person name="Kriventseva E.V."/>
            <person name="Kadowaki T."/>
            <person name="Bork P."/>
            <person name="Aranda M."/>
            <person name="Bao R."/>
            <person name="Beermann A."/>
            <person name="Berns N."/>
            <person name="Bolognesi R."/>
            <person name="Bonneton F."/>
            <person name="Bopp D."/>
            <person name="Brown S.J."/>
            <person name="Bucher G."/>
            <person name="Butts T."/>
            <person name="Chaumot A."/>
            <person name="Denell R.E."/>
            <person name="Ferrier D.E."/>
            <person name="Friedrich M."/>
            <person name="Gordon C.M."/>
            <person name="Jindra M."/>
            <person name="Klingler M."/>
            <person name="Lan Q."/>
            <person name="Lattorff H.M."/>
            <person name="Laudet V."/>
            <person name="von Levetsow C."/>
            <person name="Liu Z."/>
            <person name="Lutz R."/>
            <person name="Lynch J.A."/>
            <person name="da Fonseca R.N."/>
            <person name="Posnien N."/>
            <person name="Reuter R."/>
            <person name="Roth S."/>
            <person name="Savard J."/>
            <person name="Schinko J.B."/>
            <person name="Schmitt C."/>
            <person name="Schoppmeier M."/>
            <person name="Schroder R."/>
            <person name="Shippy T.D."/>
            <person name="Simonnet F."/>
            <person name="Marques-Souza H."/>
            <person name="Tautz D."/>
            <person name="Tomoyasu Y."/>
            <person name="Trauner J."/>
            <person name="Van der Zee M."/>
            <person name="Vervoort M."/>
            <person name="Wittkopp N."/>
            <person name="Wimmer E.A."/>
            <person name="Yang X."/>
            <person name="Jones A.K."/>
            <person name="Sattelle D.B."/>
            <person name="Ebert P.R."/>
            <person name="Nelson D."/>
            <person name="Scott J.G."/>
            <person name="Beeman R.W."/>
            <person name="Muthukrishnan S."/>
            <person name="Kramer K.J."/>
            <person name="Arakane Y."/>
            <person name="Beeman R.W."/>
            <person name="Zhu Q."/>
            <person name="Hogenkamp D."/>
            <person name="Dixit R."/>
            <person name="Oppert B."/>
            <person name="Jiang H."/>
            <person name="Zou Z."/>
            <person name="Marshall J."/>
            <person name="Elpidina E."/>
            <person name="Vinokurov K."/>
            <person name="Oppert C."/>
            <person name="Zou Z."/>
            <person name="Evans J."/>
            <person name="Lu Z."/>
            <person name="Zhao P."/>
            <person name="Sumathipala N."/>
            <person name="Altincicek B."/>
            <person name="Vilcinskas A."/>
            <person name="Williams M."/>
            <person name="Hultmark D."/>
            <person name="Hetru C."/>
            <person name="Jiang H."/>
            <person name="Grimmelikhuijzen C.J."/>
            <person name="Hauser F."/>
            <person name="Cazzamali G."/>
            <person name="Williamson M."/>
            <person name="Park Y."/>
            <person name="Li B."/>
            <person name="Tanaka Y."/>
            <person name="Predel R."/>
            <person name="Neupert S."/>
            <person name="Schachtner J."/>
            <person name="Verleyen P."/>
            <person name="Raible F."/>
            <person name="Bork P."/>
            <person name="Friedrich M."/>
            <person name="Walden K.K."/>
            <person name="Robertson H.M."/>
            <person name="Angeli S."/>
            <person name="Foret S."/>
            <person name="Bucher G."/>
            <person name="Schuetz S."/>
            <person name="Maleszka R."/>
            <person name="Wimmer E.A."/>
            <person name="Beeman R.W."/>
            <person name="Lorenzen M."/>
            <person name="Tomoyasu Y."/>
            <person name="Miller S.C."/>
            <person name="Grossmann D."/>
            <person name="Bucher G."/>
        </authorList>
    </citation>
    <scope>NUCLEOTIDE SEQUENCE [LARGE SCALE GENOMIC DNA]</scope>
    <source>
        <strain evidence="1 2">Georgia GA2</strain>
    </source>
</reference>
<accession>D6WE65</accession>
<dbReference type="Proteomes" id="UP000007266">
    <property type="component" value="Linkage group 3"/>
</dbReference>
<evidence type="ECO:0000313" key="2">
    <source>
        <dbReference type="Proteomes" id="UP000007266"/>
    </source>
</evidence>
<organism evidence="1 2">
    <name type="scientific">Tribolium castaneum</name>
    <name type="common">Red flour beetle</name>
    <dbReference type="NCBI Taxonomy" id="7070"/>
    <lineage>
        <taxon>Eukaryota</taxon>
        <taxon>Metazoa</taxon>
        <taxon>Ecdysozoa</taxon>
        <taxon>Arthropoda</taxon>
        <taxon>Hexapoda</taxon>
        <taxon>Insecta</taxon>
        <taxon>Pterygota</taxon>
        <taxon>Neoptera</taxon>
        <taxon>Endopterygota</taxon>
        <taxon>Coleoptera</taxon>
        <taxon>Polyphaga</taxon>
        <taxon>Cucujiformia</taxon>
        <taxon>Tenebrionidae</taxon>
        <taxon>Tenebrionidae incertae sedis</taxon>
        <taxon>Tribolium</taxon>
    </lineage>
</organism>
<dbReference type="PhylomeDB" id="D6WE65"/>
<proteinExistence type="predicted"/>
<sequence length="62" mass="7195">MLKMQVKPLVSTPYNSQIDGIQTQTLFLDSTIECEQLVVWSLYQENLVGPEVRKPLLQKKQF</sequence>
<name>D6WE65_TRICA</name>
<dbReference type="EMBL" id="KQ971324">
    <property type="protein sequence ID" value="EFA01229.1"/>
    <property type="molecule type" value="Genomic_DNA"/>
</dbReference>
<keyword evidence="2" id="KW-1185">Reference proteome</keyword>
<dbReference type="InParanoid" id="D6WE65"/>
<protein>
    <submittedName>
        <fullName evidence="1">Uncharacterized protein</fullName>
    </submittedName>
</protein>